<feature type="transmembrane region" description="Helical" evidence="2">
    <location>
        <begin position="122"/>
        <end position="143"/>
    </location>
</feature>
<dbReference type="Proteomes" id="UP000190162">
    <property type="component" value="Unassembled WGS sequence"/>
</dbReference>
<keyword evidence="2" id="KW-1133">Transmembrane helix</keyword>
<keyword evidence="1" id="KW-0175">Coiled coil</keyword>
<protein>
    <submittedName>
        <fullName evidence="4">Nucleoside recognition</fullName>
    </submittedName>
</protein>
<dbReference type="PANTHER" id="PTHR43185">
    <property type="entry name" value="FERROUS IRON TRANSPORT PROTEIN B"/>
    <property type="match status" value="1"/>
</dbReference>
<evidence type="ECO:0000256" key="2">
    <source>
        <dbReference type="SAM" id="Phobius"/>
    </source>
</evidence>
<reference evidence="5" key="1">
    <citation type="submission" date="2017-02" db="EMBL/GenBank/DDBJ databases">
        <authorList>
            <person name="Varghese N."/>
            <person name="Submissions S."/>
        </authorList>
    </citation>
    <scope>NUCLEOTIDE SEQUENCE [LARGE SCALE GENOMIC DNA]</scope>
    <source>
        <strain evidence="5">DSM 22720</strain>
    </source>
</reference>
<dbReference type="InterPro" id="IPR011642">
    <property type="entry name" value="Gate_dom"/>
</dbReference>
<keyword evidence="5" id="KW-1185">Reference proteome</keyword>
<evidence type="ECO:0000313" key="4">
    <source>
        <dbReference type="EMBL" id="SKA74057.1"/>
    </source>
</evidence>
<dbReference type="EMBL" id="FUXU01000186">
    <property type="protein sequence ID" value="SKA74057.1"/>
    <property type="molecule type" value="Genomic_DNA"/>
</dbReference>
<name>A0A1T4WA32_9GAMM</name>
<proteinExistence type="predicted"/>
<keyword evidence="2" id="KW-0812">Transmembrane</keyword>
<dbReference type="AlphaFoldDB" id="A0A1T4WA32"/>
<feature type="coiled-coil region" evidence="1">
    <location>
        <begin position="406"/>
        <end position="440"/>
    </location>
</feature>
<dbReference type="InterPro" id="IPR050860">
    <property type="entry name" value="FeoB_GTPase"/>
</dbReference>
<organism evidence="4 5">
    <name type="scientific">Enterovibrio nigricans DSM 22720</name>
    <dbReference type="NCBI Taxonomy" id="1121868"/>
    <lineage>
        <taxon>Bacteria</taxon>
        <taxon>Pseudomonadati</taxon>
        <taxon>Pseudomonadota</taxon>
        <taxon>Gammaproteobacteria</taxon>
        <taxon>Vibrionales</taxon>
        <taxon>Vibrionaceae</taxon>
        <taxon>Enterovibrio</taxon>
    </lineage>
</organism>
<gene>
    <name evidence="4" type="ORF">SAMN02745132_04837</name>
</gene>
<dbReference type="PANTHER" id="PTHR43185:SF1">
    <property type="entry name" value="FE(2+) TRANSPORTER FEOB"/>
    <property type="match status" value="1"/>
</dbReference>
<feature type="domain" description="Nucleoside transporter/FeoB GTPase Gate" evidence="3">
    <location>
        <begin position="2"/>
        <end position="148"/>
    </location>
</feature>
<accession>A0A1T4WA32</accession>
<evidence type="ECO:0000313" key="5">
    <source>
        <dbReference type="Proteomes" id="UP000190162"/>
    </source>
</evidence>
<evidence type="ECO:0000259" key="3">
    <source>
        <dbReference type="Pfam" id="PF07670"/>
    </source>
</evidence>
<dbReference type="GO" id="GO:0005886">
    <property type="term" value="C:plasma membrane"/>
    <property type="evidence" value="ECO:0007669"/>
    <property type="project" value="TreeGrafter"/>
</dbReference>
<dbReference type="GO" id="GO:0015093">
    <property type="term" value="F:ferrous iron transmembrane transporter activity"/>
    <property type="evidence" value="ECO:0007669"/>
    <property type="project" value="TreeGrafter"/>
</dbReference>
<evidence type="ECO:0000256" key="1">
    <source>
        <dbReference type="SAM" id="Coils"/>
    </source>
</evidence>
<keyword evidence="2" id="KW-0472">Membrane</keyword>
<dbReference type="Pfam" id="PF07670">
    <property type="entry name" value="Gate"/>
    <property type="match status" value="1"/>
</dbReference>
<sequence length="628" mass="70605">MLSKASQIVTPIFAPIGVQEENWQATVGIITGLFAKEAVIGTLNSLYSTAETGEEGGEYDLMASLKEAVMTIPDNLAGMSYGDPMGLNVGDLTDKATVADDQGVDTTIFGNLESYFVTGSAAFAYLLFVLLYTPCAAALGAYAREFGHTFMYFVAGWTFAMGYKDFNYEDSTLYVFTDVKDTMFDPDHFKKVAQTLTTETEFMVSYSVEESKKAIEQLNAMKVGIESLALTSEEKTTYLAAIEKATQTHNQFIEFYTSLYDTKLDQYAAEKYPEIIKGIKDAETQLAQYKEAVSPSKLKLENANEHVTKSVENFRAKYAILEAEAKQFVIDNEIVLPLKEVRFFTSYRESAPQKDGSCKKIEGSKYADYGVYLESTKQCHYVKTVNSTDDMYRFSESQVTAYEAILTKHQKTMNDVARKLSEARELVSIAKRELKKSELLAANKYGGTEYQLNSTVYNAHNRLDRQTNGAYEARHKEWEPVKDNIISRAQSKLSDIIGELKEKDGLPQFSFEKEYHVFSARNALPALEGLARKDLEKATKFTDIDDEGNLNTDGLITDDTFQIVVLDTEESKYVARLTNYLNKDEIQMLSSRESFDGTADLITVATEIAHDNYYRDILDIKEAIAEKY</sequence>